<gene>
    <name evidence="1" type="ORF">ACAOBT_LOCUS38639</name>
</gene>
<accession>A0A9P0VVQ7</accession>
<dbReference type="AlphaFoldDB" id="A0A9P0VVQ7"/>
<sequence length="102" mass="11441">MVDSAYSMGNIAKPVERDFSAEEDHEVALKLRNIRSEGALPKNSYFAKEPGVSSGTYTSISEHRFPMEYNKGNINPAASTDFMKPQDMSVEEREVIYSFIIA</sequence>
<dbReference type="Proteomes" id="UP001152888">
    <property type="component" value="Unassembled WGS sequence"/>
</dbReference>
<name>A0A9P0VVQ7_ACAOB</name>
<reference evidence="1" key="1">
    <citation type="submission" date="2022-03" db="EMBL/GenBank/DDBJ databases">
        <authorList>
            <person name="Sayadi A."/>
        </authorList>
    </citation>
    <scope>NUCLEOTIDE SEQUENCE</scope>
</reference>
<comment type="caution">
    <text evidence="1">The sequence shown here is derived from an EMBL/GenBank/DDBJ whole genome shotgun (WGS) entry which is preliminary data.</text>
</comment>
<dbReference type="OrthoDB" id="10468808at2759"/>
<evidence type="ECO:0000313" key="2">
    <source>
        <dbReference type="Proteomes" id="UP001152888"/>
    </source>
</evidence>
<proteinExistence type="predicted"/>
<protein>
    <submittedName>
        <fullName evidence="1">Uncharacterized protein</fullName>
    </submittedName>
</protein>
<dbReference type="EMBL" id="CAKOFQ010012595">
    <property type="protein sequence ID" value="CAH2021588.1"/>
    <property type="molecule type" value="Genomic_DNA"/>
</dbReference>
<keyword evidence="2" id="KW-1185">Reference proteome</keyword>
<organism evidence="1 2">
    <name type="scientific">Acanthoscelides obtectus</name>
    <name type="common">Bean weevil</name>
    <name type="synonym">Bruchus obtectus</name>
    <dbReference type="NCBI Taxonomy" id="200917"/>
    <lineage>
        <taxon>Eukaryota</taxon>
        <taxon>Metazoa</taxon>
        <taxon>Ecdysozoa</taxon>
        <taxon>Arthropoda</taxon>
        <taxon>Hexapoda</taxon>
        <taxon>Insecta</taxon>
        <taxon>Pterygota</taxon>
        <taxon>Neoptera</taxon>
        <taxon>Endopterygota</taxon>
        <taxon>Coleoptera</taxon>
        <taxon>Polyphaga</taxon>
        <taxon>Cucujiformia</taxon>
        <taxon>Chrysomeloidea</taxon>
        <taxon>Chrysomelidae</taxon>
        <taxon>Bruchinae</taxon>
        <taxon>Bruchini</taxon>
        <taxon>Acanthoscelides</taxon>
    </lineage>
</organism>
<evidence type="ECO:0000313" key="1">
    <source>
        <dbReference type="EMBL" id="CAH2021588.1"/>
    </source>
</evidence>